<organism evidence="1">
    <name type="scientific">Klebsiella pneumoniae</name>
    <dbReference type="NCBI Taxonomy" id="573"/>
    <lineage>
        <taxon>Bacteria</taxon>
        <taxon>Pseudomonadati</taxon>
        <taxon>Pseudomonadota</taxon>
        <taxon>Gammaproteobacteria</taxon>
        <taxon>Enterobacterales</taxon>
        <taxon>Enterobacteriaceae</taxon>
        <taxon>Klebsiella/Raoultella group</taxon>
        <taxon>Klebsiella</taxon>
        <taxon>Klebsiella pneumoniae complex</taxon>
    </lineage>
</organism>
<keyword evidence="1" id="KW-0614">Plasmid</keyword>
<dbReference type="EMBL" id="MN956836">
    <property type="protein sequence ID" value="QTX13775.1"/>
    <property type="molecule type" value="Genomic_DNA"/>
</dbReference>
<reference evidence="1" key="1">
    <citation type="submission" date="2020-01" db="EMBL/GenBank/DDBJ databases">
        <authorList>
            <person name="Qin S."/>
        </authorList>
    </citation>
    <scope>NUCLEOTIDE SEQUENCE</scope>
    <source>
        <strain evidence="1">CVir17-16-YZ6g</strain>
        <plasmid evidence="1">p17-15-vir-like</plasmid>
    </source>
</reference>
<protein>
    <submittedName>
        <fullName evidence="1">Uncharacterized protein</fullName>
    </submittedName>
</protein>
<sequence length="62" mass="7013">MRTIEELGKRAALLKMEASVWPFRKKCPVCYGILTGCKLCGGNGRVIQEDIDARKNNIKNKF</sequence>
<accession>A0A8B0SRA1</accession>
<dbReference type="AlphaFoldDB" id="A0A8B0SRA1"/>
<proteinExistence type="predicted"/>
<evidence type="ECO:0000313" key="1">
    <source>
        <dbReference type="EMBL" id="QTX13775.1"/>
    </source>
</evidence>
<geneLocation type="plasmid" evidence="1">
    <name>p17-15-vir-like</name>
</geneLocation>
<name>A0A8B0SRA1_KLEPN</name>